<gene>
    <name evidence="8" type="primary">hybB</name>
    <name evidence="8" type="ORF">ENR23_00970</name>
</gene>
<dbReference type="EMBL" id="DSQF01000002">
    <property type="protein sequence ID" value="HGZ41993.1"/>
    <property type="molecule type" value="Genomic_DNA"/>
</dbReference>
<feature type="transmembrane region" description="Helical" evidence="7">
    <location>
        <begin position="303"/>
        <end position="323"/>
    </location>
</feature>
<feature type="transmembrane region" description="Helical" evidence="7">
    <location>
        <begin position="9"/>
        <end position="28"/>
    </location>
</feature>
<organism evidence="8">
    <name type="scientific">Eiseniibacteriota bacterium</name>
    <dbReference type="NCBI Taxonomy" id="2212470"/>
    <lineage>
        <taxon>Bacteria</taxon>
        <taxon>Candidatus Eiseniibacteriota</taxon>
    </lineage>
</organism>
<proteinExistence type="inferred from homology"/>
<evidence type="ECO:0000256" key="4">
    <source>
        <dbReference type="ARBA" id="ARBA00022692"/>
    </source>
</evidence>
<comment type="caution">
    <text evidence="8">The sequence shown here is derived from an EMBL/GenBank/DDBJ whole genome shotgun (WGS) entry which is preliminary data.</text>
</comment>
<evidence type="ECO:0000256" key="3">
    <source>
        <dbReference type="ARBA" id="ARBA00022475"/>
    </source>
</evidence>
<name>A0A832MLN5_UNCEI</name>
<feature type="transmembrane region" description="Helical" evidence="7">
    <location>
        <begin position="123"/>
        <end position="146"/>
    </location>
</feature>
<dbReference type="AlphaFoldDB" id="A0A832MLN5"/>
<reference evidence="8" key="1">
    <citation type="journal article" date="2020" name="mSystems">
        <title>Genome- and Community-Level Interaction Insights into Carbon Utilization and Element Cycling Functions of Hydrothermarchaeota in Hydrothermal Sediment.</title>
        <authorList>
            <person name="Zhou Z."/>
            <person name="Liu Y."/>
            <person name="Xu W."/>
            <person name="Pan J."/>
            <person name="Luo Z.H."/>
            <person name="Li M."/>
        </authorList>
    </citation>
    <scope>NUCLEOTIDE SEQUENCE [LARGE SCALE GENOMIC DNA]</scope>
    <source>
        <strain evidence="8">SpSt-381</strain>
    </source>
</reference>
<dbReference type="InterPro" id="IPR005614">
    <property type="entry name" value="NrfD-like"/>
</dbReference>
<feature type="transmembrane region" description="Helical" evidence="7">
    <location>
        <begin position="48"/>
        <end position="74"/>
    </location>
</feature>
<dbReference type="GO" id="GO:0005886">
    <property type="term" value="C:plasma membrane"/>
    <property type="evidence" value="ECO:0007669"/>
    <property type="project" value="UniProtKB-SubCell"/>
</dbReference>
<feature type="transmembrane region" description="Helical" evidence="7">
    <location>
        <begin position="166"/>
        <end position="188"/>
    </location>
</feature>
<sequence>MRLRIPKLTFWRVVATAIIATGLVAAVLRYSLGLGPTTNLSDDFPWGMWVGFDLLCGVGLAAGGFTIAAIVHVFHIRRFEPIVRPSILTAYLGYLLVIVALLVDLGRPWAIWHAIVMWNPNSVMFEVAWCVMLYTTVLTLEFAPVVFEKLGWAWPLKMLRGAMTPIIILGILLSTLHQSSLGSMYLIVPEKLYPLWYSPYLPAFFYVSAIGVGLAMTIFESFLSSRAFRRGLEMHLLNDIGRICVVFLALYGTMKLLDLAYRDLWGLLLVPRAETWFWWAEVAIGILVPLVLLIQPRVRAKPAGLFTGAVCVVLGFVINRLNVSITGLEAYAGRTYFPSWIEIAVTLAVVATGFVIFALAARYLPVFEHGPRDAETVGEETERRWVEQLRLASRAH</sequence>
<keyword evidence="3" id="KW-1003">Cell membrane</keyword>
<evidence type="ECO:0000313" key="8">
    <source>
        <dbReference type="EMBL" id="HGZ41993.1"/>
    </source>
</evidence>
<feature type="transmembrane region" description="Helical" evidence="7">
    <location>
        <begin position="86"/>
        <end position="103"/>
    </location>
</feature>
<keyword evidence="6 7" id="KW-0472">Membrane</keyword>
<accession>A0A832MLN5</accession>
<feature type="transmembrane region" description="Helical" evidence="7">
    <location>
        <begin position="200"/>
        <end position="219"/>
    </location>
</feature>
<keyword evidence="4 7" id="KW-0812">Transmembrane</keyword>
<dbReference type="Pfam" id="PF03916">
    <property type="entry name" value="NrfD"/>
    <property type="match status" value="1"/>
</dbReference>
<evidence type="ECO:0000256" key="5">
    <source>
        <dbReference type="ARBA" id="ARBA00022989"/>
    </source>
</evidence>
<evidence type="ECO:0000256" key="2">
    <source>
        <dbReference type="ARBA" id="ARBA00008929"/>
    </source>
</evidence>
<protein>
    <submittedName>
        <fullName evidence="8">Ni/Fe-hydrogenase cytochrome b subunit</fullName>
    </submittedName>
</protein>
<comment type="similarity">
    <text evidence="2">Belongs to the NrfD family.</text>
</comment>
<comment type="subcellular location">
    <subcellularLocation>
        <location evidence="1">Cell membrane</location>
        <topology evidence="1">Multi-pass membrane protein</topology>
    </subcellularLocation>
</comment>
<dbReference type="GO" id="GO:0009061">
    <property type="term" value="P:anaerobic respiration"/>
    <property type="evidence" value="ECO:0007669"/>
    <property type="project" value="TreeGrafter"/>
</dbReference>
<feature type="transmembrane region" description="Helical" evidence="7">
    <location>
        <begin position="240"/>
        <end position="257"/>
    </location>
</feature>
<dbReference type="InterPro" id="IPR051817">
    <property type="entry name" value="FDH_cytochrome_b556_subunit"/>
</dbReference>
<feature type="transmembrane region" description="Helical" evidence="7">
    <location>
        <begin position="277"/>
        <end position="294"/>
    </location>
</feature>
<keyword evidence="5 7" id="KW-1133">Transmembrane helix</keyword>
<evidence type="ECO:0000256" key="7">
    <source>
        <dbReference type="SAM" id="Phobius"/>
    </source>
</evidence>
<evidence type="ECO:0000256" key="1">
    <source>
        <dbReference type="ARBA" id="ARBA00004651"/>
    </source>
</evidence>
<evidence type="ECO:0000256" key="6">
    <source>
        <dbReference type="ARBA" id="ARBA00023136"/>
    </source>
</evidence>
<feature type="transmembrane region" description="Helical" evidence="7">
    <location>
        <begin position="343"/>
        <end position="364"/>
    </location>
</feature>
<dbReference type="PANTHER" id="PTHR30074:SF4">
    <property type="entry name" value="NI_FE-HYDROGENASE 2 B-TYPE CYTOCHROME SUBUNIT-RELATED"/>
    <property type="match status" value="1"/>
</dbReference>
<dbReference type="PANTHER" id="PTHR30074">
    <property type="entry name" value="FORMATE DEHYDROGENASE, NITRATE-INDUCIBLE, CYTOCHROME B556 FDN SUBUNIT"/>
    <property type="match status" value="1"/>
</dbReference>